<comment type="caution">
    <text evidence="1">The sequence shown here is derived from an EMBL/GenBank/DDBJ whole genome shotgun (WGS) entry which is preliminary data.</text>
</comment>
<reference evidence="1" key="1">
    <citation type="submission" date="2021-01" db="EMBL/GenBank/DDBJ databases">
        <authorList>
            <person name="Lovell J.T."/>
            <person name="Bentley N."/>
            <person name="Bhattarai G."/>
            <person name="Jenkins J.W."/>
            <person name="Sreedasyam A."/>
            <person name="Alarcon Y."/>
            <person name="Bock C."/>
            <person name="Boston L."/>
            <person name="Carlson J."/>
            <person name="Cervantes K."/>
            <person name="Clermont K."/>
            <person name="Krom N."/>
            <person name="Kubenka K."/>
            <person name="Mamidi S."/>
            <person name="Mattison C."/>
            <person name="Monteros M."/>
            <person name="Pisani C."/>
            <person name="Plott C."/>
            <person name="Rajasekar S."/>
            <person name="Rhein H.S."/>
            <person name="Rohla C."/>
            <person name="Song M."/>
            <person name="Hilaire R.S."/>
            <person name="Shu S."/>
            <person name="Wells L."/>
            <person name="Wang X."/>
            <person name="Webber J."/>
            <person name="Heerema R.J."/>
            <person name="Klein P."/>
            <person name="Conner P."/>
            <person name="Grauke L."/>
            <person name="Grimwood J."/>
            <person name="Schmutz J."/>
            <person name="Randall J.J."/>
        </authorList>
    </citation>
    <scope>NUCLEOTIDE SEQUENCE</scope>
    <source>
        <tissue evidence="1">Leaf</tissue>
    </source>
</reference>
<name>A0A922DVN1_CARIL</name>
<dbReference type="Proteomes" id="UP000811246">
    <property type="component" value="Chromosome 10"/>
</dbReference>
<evidence type="ECO:0000313" key="1">
    <source>
        <dbReference type="EMBL" id="KAG6691125.1"/>
    </source>
</evidence>
<proteinExistence type="predicted"/>
<accession>A0A922DVN1</accession>
<evidence type="ECO:0000313" key="2">
    <source>
        <dbReference type="Proteomes" id="UP000811246"/>
    </source>
</evidence>
<dbReference type="AlphaFoldDB" id="A0A922DVN1"/>
<dbReference type="EMBL" id="CM031834">
    <property type="protein sequence ID" value="KAG6691125.1"/>
    <property type="molecule type" value="Genomic_DNA"/>
</dbReference>
<sequence length="107" mass="12021">MEFLVEVGRIRRASYLWIEFSPSQTRSSPTVLSIECPKGSSKANEWTCDFLQIGDIVEELRIGNSSSRRMGTSGTLLLFTSSFKNSKSGVQMVLHDAYKKKETLILV</sequence>
<protein>
    <submittedName>
        <fullName evidence="1">Uncharacterized protein</fullName>
    </submittedName>
</protein>
<gene>
    <name evidence="1" type="ORF">I3842_10G049700</name>
</gene>
<organism evidence="1 2">
    <name type="scientific">Carya illinoinensis</name>
    <name type="common">Pecan</name>
    <dbReference type="NCBI Taxonomy" id="32201"/>
    <lineage>
        <taxon>Eukaryota</taxon>
        <taxon>Viridiplantae</taxon>
        <taxon>Streptophyta</taxon>
        <taxon>Embryophyta</taxon>
        <taxon>Tracheophyta</taxon>
        <taxon>Spermatophyta</taxon>
        <taxon>Magnoliopsida</taxon>
        <taxon>eudicotyledons</taxon>
        <taxon>Gunneridae</taxon>
        <taxon>Pentapetalae</taxon>
        <taxon>rosids</taxon>
        <taxon>fabids</taxon>
        <taxon>Fagales</taxon>
        <taxon>Juglandaceae</taxon>
        <taxon>Carya</taxon>
    </lineage>
</organism>